<reference evidence="2" key="2">
    <citation type="submission" date="2020-09" db="EMBL/GenBank/DDBJ databases">
        <authorList>
            <person name="Sun Q."/>
            <person name="Zhou Y."/>
        </authorList>
    </citation>
    <scope>NUCLEOTIDE SEQUENCE</scope>
    <source>
        <strain evidence="2">CGMCC 1.12785</strain>
    </source>
</reference>
<evidence type="ECO:0008006" key="4">
    <source>
        <dbReference type="Google" id="ProtNLM"/>
    </source>
</evidence>
<dbReference type="EMBL" id="BMFY01000006">
    <property type="protein sequence ID" value="GGA14493.1"/>
    <property type="molecule type" value="Genomic_DNA"/>
</dbReference>
<dbReference type="Proteomes" id="UP000616114">
    <property type="component" value="Unassembled WGS sequence"/>
</dbReference>
<evidence type="ECO:0000313" key="3">
    <source>
        <dbReference type="Proteomes" id="UP000616114"/>
    </source>
</evidence>
<organism evidence="2 3">
    <name type="scientific">Sediminivirga luteola</name>
    <dbReference type="NCBI Taxonomy" id="1774748"/>
    <lineage>
        <taxon>Bacteria</taxon>
        <taxon>Bacillati</taxon>
        <taxon>Actinomycetota</taxon>
        <taxon>Actinomycetes</taxon>
        <taxon>Micrococcales</taxon>
        <taxon>Brevibacteriaceae</taxon>
        <taxon>Sediminivirga</taxon>
    </lineage>
</organism>
<reference evidence="2" key="1">
    <citation type="journal article" date="2014" name="Int. J. Syst. Evol. Microbiol.">
        <title>Complete genome sequence of Corynebacterium casei LMG S-19264T (=DSM 44701T), isolated from a smear-ripened cheese.</title>
        <authorList>
            <consortium name="US DOE Joint Genome Institute (JGI-PGF)"/>
            <person name="Walter F."/>
            <person name="Albersmeier A."/>
            <person name="Kalinowski J."/>
            <person name="Ruckert C."/>
        </authorList>
    </citation>
    <scope>NUCLEOTIDE SEQUENCE</scope>
    <source>
        <strain evidence="2">CGMCC 1.12785</strain>
    </source>
</reference>
<dbReference type="RefSeq" id="WP_188550474.1">
    <property type="nucleotide sequence ID" value="NZ_BMFY01000006.1"/>
</dbReference>
<dbReference type="AlphaFoldDB" id="A0A8J2TXX0"/>
<comment type="caution">
    <text evidence="2">The sequence shown here is derived from an EMBL/GenBank/DDBJ whole genome shotgun (WGS) entry which is preliminary data.</text>
</comment>
<protein>
    <recommendedName>
        <fullName evidence="4">DUF559 domain-containing protein</fullName>
    </recommendedName>
</protein>
<keyword evidence="3" id="KW-1185">Reference proteome</keyword>
<name>A0A8J2TXX0_9MICO</name>
<sequence length="74" mass="8302">MSFRQGPSSGDEEAKEGLECDGIGKYVAPGTDPEKAIAAEKRRELALRYEGWTVHRVLWSHLDSAAYLRRLLGR</sequence>
<evidence type="ECO:0000313" key="2">
    <source>
        <dbReference type="EMBL" id="GGA14493.1"/>
    </source>
</evidence>
<gene>
    <name evidence="2" type="ORF">GCM10011333_16770</name>
</gene>
<evidence type="ECO:0000256" key="1">
    <source>
        <dbReference type="SAM" id="MobiDB-lite"/>
    </source>
</evidence>
<feature type="region of interest" description="Disordered" evidence="1">
    <location>
        <begin position="1"/>
        <end position="31"/>
    </location>
</feature>
<accession>A0A8J2TXX0</accession>
<proteinExistence type="predicted"/>